<comment type="caution">
    <text evidence="1">The sequence shown here is derived from an EMBL/GenBank/DDBJ whole genome shotgun (WGS) entry which is preliminary data.</text>
</comment>
<name>A0ABD0JFB2_9CAEN</name>
<proteinExistence type="predicted"/>
<feature type="non-terminal residue" evidence="1">
    <location>
        <position position="107"/>
    </location>
</feature>
<dbReference type="Proteomes" id="UP001519460">
    <property type="component" value="Unassembled WGS sequence"/>
</dbReference>
<accession>A0ABD0JFB2</accession>
<evidence type="ECO:0000313" key="1">
    <source>
        <dbReference type="EMBL" id="KAK7473618.1"/>
    </source>
</evidence>
<dbReference type="AlphaFoldDB" id="A0ABD0JFB2"/>
<dbReference type="EMBL" id="JACVVK020000463">
    <property type="protein sequence ID" value="KAK7473618.1"/>
    <property type="molecule type" value="Genomic_DNA"/>
</dbReference>
<gene>
    <name evidence="1" type="ORF">BaRGS_00035165</name>
</gene>
<sequence>MASNALQRETISEVERLASKLTNKAQRGLSKADFDREVDEECARFQAKVSAQIDEFKEEIKAKYGGSSPDLQPVMESVSLTFRKIFDSVKSFLQQIWKWVKEAVDVA</sequence>
<protein>
    <submittedName>
        <fullName evidence="1">Uncharacterized protein</fullName>
    </submittedName>
</protein>
<keyword evidence="2" id="KW-1185">Reference proteome</keyword>
<organism evidence="1 2">
    <name type="scientific">Batillaria attramentaria</name>
    <dbReference type="NCBI Taxonomy" id="370345"/>
    <lineage>
        <taxon>Eukaryota</taxon>
        <taxon>Metazoa</taxon>
        <taxon>Spiralia</taxon>
        <taxon>Lophotrochozoa</taxon>
        <taxon>Mollusca</taxon>
        <taxon>Gastropoda</taxon>
        <taxon>Caenogastropoda</taxon>
        <taxon>Sorbeoconcha</taxon>
        <taxon>Cerithioidea</taxon>
        <taxon>Batillariidae</taxon>
        <taxon>Batillaria</taxon>
    </lineage>
</organism>
<evidence type="ECO:0000313" key="2">
    <source>
        <dbReference type="Proteomes" id="UP001519460"/>
    </source>
</evidence>
<reference evidence="1 2" key="1">
    <citation type="journal article" date="2023" name="Sci. Data">
        <title>Genome assembly of the Korean intertidal mud-creeper Batillaria attramentaria.</title>
        <authorList>
            <person name="Patra A.K."/>
            <person name="Ho P.T."/>
            <person name="Jun S."/>
            <person name="Lee S.J."/>
            <person name="Kim Y."/>
            <person name="Won Y.J."/>
        </authorList>
    </citation>
    <scope>NUCLEOTIDE SEQUENCE [LARGE SCALE GENOMIC DNA]</scope>
    <source>
        <strain evidence="1">Wonlab-2016</strain>
    </source>
</reference>